<gene>
    <name evidence="1" type="ORF">GDO78_011693</name>
</gene>
<evidence type="ECO:0000313" key="1">
    <source>
        <dbReference type="EMBL" id="KAG9479784.1"/>
    </source>
</evidence>
<proteinExistence type="predicted"/>
<comment type="caution">
    <text evidence="1">The sequence shown here is derived from an EMBL/GenBank/DDBJ whole genome shotgun (WGS) entry which is preliminary data.</text>
</comment>
<organism evidence="1 2">
    <name type="scientific">Eleutherodactylus coqui</name>
    <name type="common">Puerto Rican coqui</name>
    <dbReference type="NCBI Taxonomy" id="57060"/>
    <lineage>
        <taxon>Eukaryota</taxon>
        <taxon>Metazoa</taxon>
        <taxon>Chordata</taxon>
        <taxon>Craniata</taxon>
        <taxon>Vertebrata</taxon>
        <taxon>Euteleostomi</taxon>
        <taxon>Amphibia</taxon>
        <taxon>Batrachia</taxon>
        <taxon>Anura</taxon>
        <taxon>Neobatrachia</taxon>
        <taxon>Hyloidea</taxon>
        <taxon>Eleutherodactylidae</taxon>
        <taxon>Eleutherodactylinae</taxon>
        <taxon>Eleutherodactylus</taxon>
        <taxon>Eleutherodactylus</taxon>
    </lineage>
</organism>
<name>A0A8J6F2B7_ELECQ</name>
<keyword evidence="2" id="KW-1185">Reference proteome</keyword>
<reference evidence="1" key="1">
    <citation type="thesis" date="2020" institute="ProQuest LLC" country="789 East Eisenhower Parkway, Ann Arbor, MI, USA">
        <title>Comparative Genomics and Chromosome Evolution.</title>
        <authorList>
            <person name="Mudd A.B."/>
        </authorList>
    </citation>
    <scope>NUCLEOTIDE SEQUENCE</scope>
    <source>
        <strain evidence="1">HN-11 Male</strain>
        <tissue evidence="1">Kidney and liver</tissue>
    </source>
</reference>
<dbReference type="AlphaFoldDB" id="A0A8J6F2B7"/>
<evidence type="ECO:0000313" key="2">
    <source>
        <dbReference type="Proteomes" id="UP000770717"/>
    </source>
</evidence>
<dbReference type="EMBL" id="WNTK01000007">
    <property type="protein sequence ID" value="KAG9479784.1"/>
    <property type="molecule type" value="Genomic_DNA"/>
</dbReference>
<accession>A0A8J6F2B7</accession>
<sequence length="88" mass="9996">MYRIFYTIYTTINLQNVLKIVLCGLQKIAVITLSYFIKPSMIWNMPTDPASPTIPLIFGSRDSCKKTVLKKAKHMIIGENVSNGRNTM</sequence>
<protein>
    <submittedName>
        <fullName evidence="1">Uncharacterized protein</fullName>
    </submittedName>
</protein>
<dbReference type="Proteomes" id="UP000770717">
    <property type="component" value="Unassembled WGS sequence"/>
</dbReference>